<name>A0AAW1U5I3_9CUCU</name>
<keyword evidence="2" id="KW-0472">Membrane</keyword>
<keyword evidence="2" id="KW-0999">Mitochondrion inner membrane</keyword>
<dbReference type="Pfam" id="PF05071">
    <property type="entry name" value="NDUFA12"/>
    <property type="match status" value="1"/>
</dbReference>
<dbReference type="InterPro" id="IPR007763">
    <property type="entry name" value="NDUFA12"/>
</dbReference>
<proteinExistence type="inferred from homology"/>
<dbReference type="AlphaFoldDB" id="A0AAW1U5I3"/>
<protein>
    <recommendedName>
        <fullName evidence="2">NADH dehydrogenase [ubiquinone] 1 alpha subcomplex subunit 12</fullName>
    </recommendedName>
</protein>
<dbReference type="Proteomes" id="UP001431783">
    <property type="component" value="Unassembled WGS sequence"/>
</dbReference>
<gene>
    <name evidence="3" type="ORF">WA026_012596</name>
</gene>
<dbReference type="GO" id="GO:0005743">
    <property type="term" value="C:mitochondrial inner membrane"/>
    <property type="evidence" value="ECO:0007669"/>
    <property type="project" value="UniProtKB-SubCell"/>
</dbReference>
<sequence>MAKFFGLDKLAYLFRIMKENGGIRSSLYKLYRMDDLKMGTLMGIDKCGNKYFENNRYFFGRNRWVEYAPKYGTDYDASQVPSEWYGWLHYKTDLTPDKDPSRPIYKWMSEPTENMSGFSGAYIPYSTTKPKIEAWVPPKPS</sequence>
<dbReference type="EMBL" id="JARQZJ010000036">
    <property type="protein sequence ID" value="KAK9876298.1"/>
    <property type="molecule type" value="Genomic_DNA"/>
</dbReference>
<dbReference type="GO" id="GO:0006979">
    <property type="term" value="P:response to oxidative stress"/>
    <property type="evidence" value="ECO:0007669"/>
    <property type="project" value="TreeGrafter"/>
</dbReference>
<keyword evidence="2" id="KW-0813">Transport</keyword>
<evidence type="ECO:0000256" key="1">
    <source>
        <dbReference type="ARBA" id="ARBA00007355"/>
    </source>
</evidence>
<reference evidence="3 4" key="1">
    <citation type="submission" date="2023-03" db="EMBL/GenBank/DDBJ databases">
        <title>Genome insight into feeding habits of ladybird beetles.</title>
        <authorList>
            <person name="Li H.-S."/>
            <person name="Huang Y.-H."/>
            <person name="Pang H."/>
        </authorList>
    </citation>
    <scope>NUCLEOTIDE SEQUENCE [LARGE SCALE GENOMIC DNA]</scope>
    <source>
        <strain evidence="3">SYSU_2023b</strain>
        <tissue evidence="3">Whole body</tissue>
    </source>
</reference>
<dbReference type="GO" id="GO:0045271">
    <property type="term" value="C:respiratory chain complex I"/>
    <property type="evidence" value="ECO:0007669"/>
    <property type="project" value="InterPro"/>
</dbReference>
<evidence type="ECO:0000313" key="4">
    <source>
        <dbReference type="Proteomes" id="UP001431783"/>
    </source>
</evidence>
<dbReference type="PANTHER" id="PTHR12910">
    <property type="entry name" value="NADH-UBIQUINONE OXIDOREDUCTASE SUBUNIT B17.2"/>
    <property type="match status" value="1"/>
</dbReference>
<accession>A0AAW1U5I3</accession>
<organism evidence="3 4">
    <name type="scientific">Henosepilachna vigintioctopunctata</name>
    <dbReference type="NCBI Taxonomy" id="420089"/>
    <lineage>
        <taxon>Eukaryota</taxon>
        <taxon>Metazoa</taxon>
        <taxon>Ecdysozoa</taxon>
        <taxon>Arthropoda</taxon>
        <taxon>Hexapoda</taxon>
        <taxon>Insecta</taxon>
        <taxon>Pterygota</taxon>
        <taxon>Neoptera</taxon>
        <taxon>Endopterygota</taxon>
        <taxon>Coleoptera</taxon>
        <taxon>Polyphaga</taxon>
        <taxon>Cucujiformia</taxon>
        <taxon>Coccinelloidea</taxon>
        <taxon>Coccinellidae</taxon>
        <taxon>Epilachninae</taxon>
        <taxon>Epilachnini</taxon>
        <taxon>Henosepilachna</taxon>
    </lineage>
</organism>
<keyword evidence="2" id="KW-0679">Respiratory chain</keyword>
<evidence type="ECO:0000256" key="2">
    <source>
        <dbReference type="RuleBase" id="RU363103"/>
    </source>
</evidence>
<comment type="similarity">
    <text evidence="1 2">Belongs to the complex I NDUFA12 subunit family.</text>
</comment>
<comment type="caution">
    <text evidence="3">The sequence shown here is derived from an EMBL/GenBank/DDBJ whole genome shotgun (WGS) entry which is preliminary data.</text>
</comment>
<evidence type="ECO:0000313" key="3">
    <source>
        <dbReference type="EMBL" id="KAK9876298.1"/>
    </source>
</evidence>
<comment type="subunit">
    <text evidence="2">Complex I is composed of 45 different subunits.</text>
</comment>
<comment type="subcellular location">
    <subcellularLocation>
        <location evidence="2">Mitochondrion inner membrane</location>
        <topology evidence="2">Peripheral membrane protein</topology>
        <orientation evidence="2">Matrix side</orientation>
    </subcellularLocation>
</comment>
<keyword evidence="2" id="KW-0249">Electron transport</keyword>
<keyword evidence="4" id="KW-1185">Reference proteome</keyword>
<comment type="function">
    <text evidence="2">Accessory subunit of the mitochondrial membrane respiratory chain NADH dehydrogenase (Complex I), that is believed not to be involved in catalysis. Complex I functions in the transfer of electrons from NADH to the respiratory chain. The immediate electron acceptor for the enzyme is believed to be ubiquinone.</text>
</comment>
<dbReference type="PANTHER" id="PTHR12910:SF2">
    <property type="entry name" value="NADH DEHYDROGENASE [UBIQUINONE] 1 ALPHA SUBCOMPLEX SUBUNIT 12"/>
    <property type="match status" value="1"/>
</dbReference>
<keyword evidence="2" id="KW-0496">Mitochondrion</keyword>